<dbReference type="Proteomes" id="UP000501648">
    <property type="component" value="Chromosome"/>
</dbReference>
<evidence type="ECO:0000313" key="2">
    <source>
        <dbReference type="EMBL" id="QJQ01200.1"/>
    </source>
</evidence>
<feature type="domain" description="Metallo-beta-lactamase" evidence="1">
    <location>
        <begin position="68"/>
        <end position="143"/>
    </location>
</feature>
<sequence>MMPIDQKRRHLLQAILGAPVIASEGLPASLAVAAPVASSEPMQDTSQPRQSLPPWQPGLLDIHHIATGRGNATLMVLPDGTTLLMDAGDTADGPETSFEPRPNASRRAGEWIGRYLQRRLRDTGGTALDYLFVTHFHPDHTGDPTPRSPRSGIGDYALSGVTDVAEIVPITTVVDRGYPSYDYPTVWKAPFATNYFSYIKSRVDKKQDVQRFQVGTERQFVGKGYHAASQPFSVRNLVASGEVWTGRGEDTIHMFPPLASLERKDYPNENLCSAGIRVDYGNFRYFSCADLTSYTYDGDQPWRDVLTAAARAAGRVDVATADHHCMFDGLSADTVRLLRPQAWMIHTWHISHPEQVQLERLFSERLYPGPRDVFATTVMKENLVMNHRLLSRLKSTDGHIVVRVAADSSFHIFVTDDRDERDTIKMVSGPYQASRKA</sequence>
<organism evidence="2 3">
    <name type="scientific">Herbaspirillum rubrisubalbicans Os34</name>
    <dbReference type="NCBI Taxonomy" id="1235827"/>
    <lineage>
        <taxon>Bacteria</taxon>
        <taxon>Pseudomonadati</taxon>
        <taxon>Pseudomonadota</taxon>
        <taxon>Betaproteobacteria</taxon>
        <taxon>Burkholderiales</taxon>
        <taxon>Oxalobacteraceae</taxon>
        <taxon>Herbaspirillum</taxon>
    </lineage>
</organism>
<proteinExistence type="predicted"/>
<protein>
    <recommendedName>
        <fullName evidence="1">Metallo-beta-lactamase domain-containing protein</fullName>
    </recommendedName>
</protein>
<dbReference type="InterPro" id="IPR001279">
    <property type="entry name" value="Metallo-B-lactamas"/>
</dbReference>
<dbReference type="AlphaFoldDB" id="A0A6M3ZT89"/>
<dbReference type="InterPro" id="IPR036866">
    <property type="entry name" value="RibonucZ/Hydroxyglut_hydro"/>
</dbReference>
<evidence type="ECO:0000259" key="1">
    <source>
        <dbReference type="Pfam" id="PF00753"/>
    </source>
</evidence>
<accession>A0A6M3ZT89</accession>
<dbReference type="RefSeq" id="WP_017453268.1">
    <property type="nucleotide sequence ID" value="NZ_CP008956.1"/>
</dbReference>
<dbReference type="PANTHER" id="PTHR30619:SF1">
    <property type="entry name" value="RECOMBINATION PROTEIN 2"/>
    <property type="match status" value="1"/>
</dbReference>
<evidence type="ECO:0000313" key="3">
    <source>
        <dbReference type="Proteomes" id="UP000501648"/>
    </source>
</evidence>
<dbReference type="SUPFAM" id="SSF56281">
    <property type="entry name" value="Metallo-hydrolase/oxidoreductase"/>
    <property type="match status" value="1"/>
</dbReference>
<dbReference type="InterPro" id="IPR052159">
    <property type="entry name" value="Competence_DNA_uptake"/>
</dbReference>
<dbReference type="PANTHER" id="PTHR30619">
    <property type="entry name" value="DNA INTERNALIZATION/COMPETENCE PROTEIN COMEC/REC2"/>
    <property type="match status" value="1"/>
</dbReference>
<gene>
    <name evidence="2" type="ORF">C798_13425</name>
</gene>
<name>A0A6M3ZT89_9BURK</name>
<dbReference type="EMBL" id="CP008956">
    <property type="protein sequence ID" value="QJQ01200.1"/>
    <property type="molecule type" value="Genomic_DNA"/>
</dbReference>
<reference evidence="2 3" key="1">
    <citation type="journal article" date="2012" name="J. Bacteriol.">
        <title>Genome sequence of the pathogenic Herbaspirillum seropedicae strain Os34, isolated from rice roots.</title>
        <authorList>
            <person name="Ye W."/>
            <person name="Ye S."/>
            <person name="Liu J."/>
            <person name="Chang S."/>
            <person name="Chen M."/>
            <person name="Zhu B."/>
            <person name="Guo L."/>
            <person name="An Q."/>
        </authorList>
    </citation>
    <scope>NUCLEOTIDE SEQUENCE [LARGE SCALE GENOMIC DNA]</scope>
    <source>
        <strain evidence="2 3">Os34</strain>
    </source>
</reference>
<dbReference type="Gene3D" id="3.60.15.10">
    <property type="entry name" value="Ribonuclease Z/Hydroxyacylglutathione hydrolase-like"/>
    <property type="match status" value="1"/>
</dbReference>
<dbReference type="Pfam" id="PF00753">
    <property type="entry name" value="Lactamase_B"/>
    <property type="match status" value="1"/>
</dbReference>